<feature type="domain" description="NADP-dependent oxidoreductase" evidence="5">
    <location>
        <begin position="387"/>
        <end position="667"/>
    </location>
</feature>
<keyword evidence="3 8" id="KW-0560">Oxidoreductase</keyword>
<name>M1XNL4_NATM8</name>
<evidence type="ECO:0000313" key="8">
    <source>
        <dbReference type="EMBL" id="CCQ35538.1"/>
    </source>
</evidence>
<dbReference type="InterPro" id="IPR018170">
    <property type="entry name" value="Aldo/ket_reductase_CS"/>
</dbReference>
<evidence type="ECO:0000313" key="9">
    <source>
        <dbReference type="Proteomes" id="UP000011867"/>
    </source>
</evidence>
<evidence type="ECO:0000256" key="3">
    <source>
        <dbReference type="ARBA" id="ARBA00023002"/>
    </source>
</evidence>
<dbReference type="AlphaFoldDB" id="M1XNL4"/>
<dbReference type="GO" id="GO:0000166">
    <property type="term" value="F:nucleotide binding"/>
    <property type="evidence" value="ECO:0007669"/>
    <property type="project" value="InterPro"/>
</dbReference>
<dbReference type="EMBL" id="HF582854">
    <property type="protein sequence ID" value="CCQ35538.1"/>
    <property type="molecule type" value="Genomic_DNA"/>
</dbReference>
<dbReference type="Gene3D" id="3.20.20.100">
    <property type="entry name" value="NADP-dependent oxidoreductase domain"/>
    <property type="match status" value="1"/>
</dbReference>
<dbReference type="InterPro" id="IPR036812">
    <property type="entry name" value="NAD(P)_OxRdtase_dom_sf"/>
</dbReference>
<dbReference type="PROSITE" id="PS00798">
    <property type="entry name" value="ALDOKETO_REDUCTASE_1"/>
    <property type="match status" value="1"/>
</dbReference>
<feature type="region of interest" description="Disordered" evidence="4">
    <location>
        <begin position="331"/>
        <end position="379"/>
    </location>
</feature>
<dbReference type="Gene3D" id="3.30.360.10">
    <property type="entry name" value="Dihydrodipicolinate Reductase, domain 2"/>
    <property type="match status" value="1"/>
</dbReference>
<dbReference type="Proteomes" id="UP000011867">
    <property type="component" value="Chromosome"/>
</dbReference>
<dbReference type="InterPro" id="IPR023210">
    <property type="entry name" value="NADP_OxRdtase_dom"/>
</dbReference>
<dbReference type="PANTHER" id="PTHR43827:SF3">
    <property type="entry name" value="NADP-DEPENDENT OXIDOREDUCTASE DOMAIN-CONTAINING PROTEIN"/>
    <property type="match status" value="1"/>
</dbReference>
<dbReference type="Pfam" id="PF22725">
    <property type="entry name" value="GFO_IDH_MocA_C3"/>
    <property type="match status" value="1"/>
</dbReference>
<keyword evidence="2" id="KW-0521">NADP</keyword>
<dbReference type="KEGG" id="nmo:Nmlp_1330"/>
<dbReference type="SUPFAM" id="SSF51430">
    <property type="entry name" value="NAD(P)-linked oxidoreductase"/>
    <property type="match status" value="1"/>
</dbReference>
<feature type="compositionally biased region" description="Low complexity" evidence="4">
    <location>
        <begin position="369"/>
        <end position="379"/>
    </location>
</feature>
<dbReference type="InterPro" id="IPR020471">
    <property type="entry name" value="AKR"/>
</dbReference>
<dbReference type="PANTHER" id="PTHR43827">
    <property type="entry name" value="2,5-DIKETO-D-GLUCONIC ACID REDUCTASE"/>
    <property type="match status" value="1"/>
</dbReference>
<protein>
    <submittedName>
        <fullName evidence="8">Probable oxidoreductase (Aldo-keto reductase family protein)</fullName>
        <ecNumber evidence="8">1.1.1.-</ecNumber>
    </submittedName>
</protein>
<dbReference type="SUPFAM" id="SSF55347">
    <property type="entry name" value="Glyceraldehyde-3-phosphate dehydrogenase-like, C-terminal domain"/>
    <property type="match status" value="1"/>
</dbReference>
<dbReference type="SUPFAM" id="SSF51735">
    <property type="entry name" value="NAD(P)-binding Rossmann-fold domains"/>
    <property type="match status" value="1"/>
</dbReference>
<evidence type="ECO:0000256" key="4">
    <source>
        <dbReference type="SAM" id="MobiDB-lite"/>
    </source>
</evidence>
<comment type="similarity">
    <text evidence="1">Belongs to the aldo/keto reductase family.</text>
</comment>
<dbReference type="Pfam" id="PF00248">
    <property type="entry name" value="Aldo_ket_red"/>
    <property type="match status" value="1"/>
</dbReference>
<organism evidence="8 9">
    <name type="scientific">Natronomonas moolapensis (strain DSM 18674 / CECT 7526 / JCM 14361 / 8.8.11)</name>
    <dbReference type="NCBI Taxonomy" id="268739"/>
    <lineage>
        <taxon>Archaea</taxon>
        <taxon>Methanobacteriati</taxon>
        <taxon>Methanobacteriota</taxon>
        <taxon>Stenosarchaea group</taxon>
        <taxon>Halobacteria</taxon>
        <taxon>Halobacteriales</taxon>
        <taxon>Natronomonadaceae</taxon>
        <taxon>Natronomonas</taxon>
    </lineage>
</organism>
<dbReference type="InterPro" id="IPR036291">
    <property type="entry name" value="NAD(P)-bd_dom_sf"/>
</dbReference>
<feature type="domain" description="Gfo/Idh/MocA-like oxidoreductase N-terminal" evidence="6">
    <location>
        <begin position="1"/>
        <end position="114"/>
    </location>
</feature>
<evidence type="ECO:0000259" key="5">
    <source>
        <dbReference type="Pfam" id="PF00248"/>
    </source>
</evidence>
<gene>
    <name evidence="8" type="ordered locus">Nmlp_1330</name>
</gene>
<dbReference type="STRING" id="268739.Nmlp_1330"/>
<keyword evidence="9" id="KW-1185">Reference proteome</keyword>
<evidence type="ECO:0000256" key="1">
    <source>
        <dbReference type="ARBA" id="ARBA00007905"/>
    </source>
</evidence>
<accession>M1XNL4</accession>
<dbReference type="RefSeq" id="WP_015408385.1">
    <property type="nucleotide sequence ID" value="NC_020388.1"/>
</dbReference>
<dbReference type="HOGENOM" id="CLU_454655_0_0_2"/>
<evidence type="ECO:0000256" key="2">
    <source>
        <dbReference type="ARBA" id="ARBA00022857"/>
    </source>
</evidence>
<dbReference type="CDD" id="cd19071">
    <property type="entry name" value="AKR_AKR1-5-like"/>
    <property type="match status" value="1"/>
</dbReference>
<dbReference type="Pfam" id="PF01408">
    <property type="entry name" value="GFO_IDH_MocA"/>
    <property type="match status" value="1"/>
</dbReference>
<dbReference type="Gene3D" id="3.40.50.720">
    <property type="entry name" value="NAD(P)-binding Rossmann-like Domain"/>
    <property type="match status" value="1"/>
</dbReference>
<evidence type="ECO:0000259" key="7">
    <source>
        <dbReference type="Pfam" id="PF22725"/>
    </source>
</evidence>
<dbReference type="InterPro" id="IPR055170">
    <property type="entry name" value="GFO_IDH_MocA-like_dom"/>
</dbReference>
<dbReference type="GO" id="GO:0016616">
    <property type="term" value="F:oxidoreductase activity, acting on the CH-OH group of donors, NAD or NADP as acceptor"/>
    <property type="evidence" value="ECO:0007669"/>
    <property type="project" value="UniProtKB-ARBA"/>
</dbReference>
<dbReference type="InterPro" id="IPR000683">
    <property type="entry name" value="Gfo/Idh/MocA-like_OxRdtase_N"/>
</dbReference>
<evidence type="ECO:0000259" key="6">
    <source>
        <dbReference type="Pfam" id="PF01408"/>
    </source>
</evidence>
<reference evidence="8 9" key="1">
    <citation type="journal article" date="2013" name="Genome Announc.">
        <title>Genome of the haloarchaeon Natronomonas moolapensis, a neutrophilic member of a previously haloalkaliphilic genus.</title>
        <authorList>
            <person name="Dyall-Smith M.L."/>
            <person name="Pfeiffer F."/>
            <person name="Oberwinkler T."/>
            <person name="Klee K."/>
            <person name="Rampp M."/>
            <person name="Palm P."/>
            <person name="Gross K."/>
            <person name="Schuster S.C."/>
            <person name="Oesterhelt D."/>
        </authorList>
    </citation>
    <scope>NUCLEOTIDE SEQUENCE [LARGE SCALE GENOMIC DNA]</scope>
    <source>
        <strain evidence="9">DSM 18674 / JCM 14361 / 8.8.11</strain>
    </source>
</reference>
<sequence length="673" mass="71699">MNCLFVGAGAIAPEYTAGLAASSLSVAGVCDLDGDRAAALADECGCPSFTDLDRALEVVEAPLVVNLTGHAAHASVTRTALAADRHVYSQKPLALDADAAAGLVATARRRGLALGCAPGTPRAPAQRRARRLLADGRLGPVGLASAHAHVGRVTDWHDDPESFLEVGPLYDGAVYPLALLVSWFGPVERVRVADRLDVWPDRETRRPSTPSHVEATLAFESGPTVRLTASLYVPHRSREFYGLELHGDDGSLYLRGTGAMETDLDDVQFGRVGRGYTNAPPVSPGRRYRYVDPVERLAASVAEGSPSRSGGRRGAHVVAVCNAIEAAAEGGGPVTVPDHGAERAPVPNPVVRPPERDARPPGAAEADDSAATATATTGAQSLRLPPIGFGCSRYRDGEYVDRIDSIATALDAGYRLLDSAELYGNEHRIGDVLAAPGAPDREGVFLVGKAWRTNHRREHLLEACAGSRSELGIDAFDCYTLHWPSALVHRGELSRLAEKPIEKQEAHTFPTDSDGTLETADVPLVAAWRNLEATYDRGWARTLGICNVSRAELETVLETGTVPPAIVQIERHPYRPQTDLVSVCHDRGIRILAHSPLSAPGLLEEPVLERIGAERGLSPAGVVVAWNVTNGVVPIPSSTTSEHVVSNLAAAATRLRPEECARIEALRDPAFER</sequence>
<dbReference type="eggNOG" id="arCOG01620">
    <property type="taxonomic scope" value="Archaea"/>
</dbReference>
<dbReference type="EC" id="1.1.1.-" evidence="8"/>
<dbReference type="GeneID" id="14650648"/>
<dbReference type="PRINTS" id="PR00069">
    <property type="entry name" value="ALDKETRDTASE"/>
</dbReference>
<feature type="domain" description="GFO/IDH/MocA-like oxidoreductase" evidence="7">
    <location>
        <begin position="127"/>
        <end position="252"/>
    </location>
</feature>
<proteinExistence type="inferred from homology"/>
<dbReference type="OrthoDB" id="25239at2157"/>